<comment type="similarity">
    <text evidence="1">Belongs to the FMO family.</text>
</comment>
<evidence type="ECO:0000256" key="2">
    <source>
        <dbReference type="ARBA" id="ARBA00022630"/>
    </source>
</evidence>
<dbReference type="InterPro" id="IPR036188">
    <property type="entry name" value="FAD/NAD-bd_sf"/>
</dbReference>
<keyword evidence="3" id="KW-0274">FAD</keyword>
<evidence type="ECO:0000256" key="4">
    <source>
        <dbReference type="ARBA" id="ARBA00022857"/>
    </source>
</evidence>
<accession>A0A6A6I3Q3</accession>
<dbReference type="GeneID" id="54577409"/>
<evidence type="ECO:0000313" key="7">
    <source>
        <dbReference type="Proteomes" id="UP000800094"/>
    </source>
</evidence>
<dbReference type="EMBL" id="ML987202">
    <property type="protein sequence ID" value="KAF2244961.1"/>
    <property type="molecule type" value="Genomic_DNA"/>
</dbReference>
<feature type="non-terminal residue" evidence="6">
    <location>
        <position position="637"/>
    </location>
</feature>
<dbReference type="SUPFAM" id="SSF51905">
    <property type="entry name" value="FAD/NAD(P)-binding domain"/>
    <property type="match status" value="1"/>
</dbReference>
<keyword evidence="7" id="KW-1185">Reference proteome</keyword>
<proteinExistence type="inferred from homology"/>
<evidence type="ECO:0000313" key="6">
    <source>
        <dbReference type="EMBL" id="KAF2244961.1"/>
    </source>
</evidence>
<dbReference type="InterPro" id="IPR020946">
    <property type="entry name" value="Flavin_mOase-like"/>
</dbReference>
<dbReference type="OrthoDB" id="66881at2759"/>
<dbReference type="GO" id="GO:0050661">
    <property type="term" value="F:NADP binding"/>
    <property type="evidence" value="ECO:0007669"/>
    <property type="project" value="InterPro"/>
</dbReference>
<evidence type="ECO:0000256" key="1">
    <source>
        <dbReference type="ARBA" id="ARBA00009183"/>
    </source>
</evidence>
<organism evidence="6 7">
    <name type="scientific">Trematosphaeria pertusa</name>
    <dbReference type="NCBI Taxonomy" id="390896"/>
    <lineage>
        <taxon>Eukaryota</taxon>
        <taxon>Fungi</taxon>
        <taxon>Dikarya</taxon>
        <taxon>Ascomycota</taxon>
        <taxon>Pezizomycotina</taxon>
        <taxon>Dothideomycetes</taxon>
        <taxon>Pleosporomycetidae</taxon>
        <taxon>Pleosporales</taxon>
        <taxon>Massarineae</taxon>
        <taxon>Trematosphaeriaceae</taxon>
        <taxon>Trematosphaeria</taxon>
    </lineage>
</organism>
<dbReference type="InterPro" id="IPR050346">
    <property type="entry name" value="FMO-like"/>
</dbReference>
<evidence type="ECO:0000256" key="5">
    <source>
        <dbReference type="ARBA" id="ARBA00023002"/>
    </source>
</evidence>
<dbReference type="InterPro" id="IPR000960">
    <property type="entry name" value="Flavin_mOase"/>
</dbReference>
<dbReference type="Gene3D" id="3.50.50.60">
    <property type="entry name" value="FAD/NAD(P)-binding domain"/>
    <property type="match status" value="1"/>
</dbReference>
<keyword evidence="5" id="KW-0560">Oxidoreductase</keyword>
<dbReference type="Pfam" id="PF00743">
    <property type="entry name" value="FMO-like"/>
    <property type="match status" value="1"/>
</dbReference>
<dbReference type="RefSeq" id="XP_033679965.1">
    <property type="nucleotide sequence ID" value="XM_033824079.1"/>
</dbReference>
<gene>
    <name evidence="6" type="ORF">BU26DRAFT_434525</name>
</gene>
<reference evidence="6" key="1">
    <citation type="journal article" date="2020" name="Stud. Mycol.">
        <title>101 Dothideomycetes genomes: a test case for predicting lifestyles and emergence of pathogens.</title>
        <authorList>
            <person name="Haridas S."/>
            <person name="Albert R."/>
            <person name="Binder M."/>
            <person name="Bloem J."/>
            <person name="Labutti K."/>
            <person name="Salamov A."/>
            <person name="Andreopoulos B."/>
            <person name="Baker S."/>
            <person name="Barry K."/>
            <person name="Bills G."/>
            <person name="Bluhm B."/>
            <person name="Cannon C."/>
            <person name="Castanera R."/>
            <person name="Culley D."/>
            <person name="Daum C."/>
            <person name="Ezra D."/>
            <person name="Gonzalez J."/>
            <person name="Henrissat B."/>
            <person name="Kuo A."/>
            <person name="Liang C."/>
            <person name="Lipzen A."/>
            <person name="Lutzoni F."/>
            <person name="Magnuson J."/>
            <person name="Mondo S."/>
            <person name="Nolan M."/>
            <person name="Ohm R."/>
            <person name="Pangilinan J."/>
            <person name="Park H.-J."/>
            <person name="Ramirez L."/>
            <person name="Alfaro M."/>
            <person name="Sun H."/>
            <person name="Tritt A."/>
            <person name="Yoshinaga Y."/>
            <person name="Zwiers L.-H."/>
            <person name="Turgeon B."/>
            <person name="Goodwin S."/>
            <person name="Spatafora J."/>
            <person name="Crous P."/>
            <person name="Grigoriev I."/>
        </authorList>
    </citation>
    <scope>NUCLEOTIDE SEQUENCE</scope>
    <source>
        <strain evidence="6">CBS 122368</strain>
    </source>
</reference>
<dbReference type="GO" id="GO:0004499">
    <property type="term" value="F:N,N-dimethylaniline monooxygenase activity"/>
    <property type="evidence" value="ECO:0007669"/>
    <property type="project" value="InterPro"/>
</dbReference>
<dbReference type="PANTHER" id="PTHR23023">
    <property type="entry name" value="DIMETHYLANILINE MONOOXYGENASE"/>
    <property type="match status" value="1"/>
</dbReference>
<keyword evidence="4" id="KW-0521">NADP</keyword>
<protein>
    <submittedName>
        <fullName evidence="6">FAD/NAD(P)-binding domain-containing protein</fullName>
    </submittedName>
</protein>
<dbReference type="GO" id="GO:0050660">
    <property type="term" value="F:flavin adenine dinucleotide binding"/>
    <property type="evidence" value="ECO:0007669"/>
    <property type="project" value="InterPro"/>
</dbReference>
<keyword evidence="2" id="KW-0285">Flavoprotein</keyword>
<dbReference type="AlphaFoldDB" id="A0A6A6I3Q3"/>
<dbReference type="PRINTS" id="PR00370">
    <property type="entry name" value="FMOXYGENASE"/>
</dbReference>
<dbReference type="Proteomes" id="UP000800094">
    <property type="component" value="Unassembled WGS sequence"/>
</dbReference>
<sequence>MSPTKTVAIIGAGPGGLTCARKLLQLTPISVTIFEKSTGVGGLWERNNLINPDMRANTCKYTTLFSDLSWESVDLGSRKHAPVYPQAWMVERYLQEYAKRYIPEGCFEFGTRVVKAEKEDGKWKIVTVKQGEERARQFDYLVVATGYLSTPKPLDCEIDDALRTEPSVPLLHSTQYRKLDQIFPPDARSKGKERRRILMVGGSHSGSDISTLIALQASNARWGPDGSDSHPEVEIIHVMRNKMYAVHGLIPDLISPAGAFMPLEFMVQDRASRGPEPISFTFGLADPQEEQEKRMLFQTVVDDIFGGEADDDELPPYGVVSDTYTLQVEAGVIKPVIGVLERLEKGSESGRVVATIKGRDGKIRRFDDISVVINATGFDSCGSLSFLSREIKDQLGFDETNTRLPLILDSSYMAQRSTVPDIALLGFTGVNWGTMEMQSRSIAAKWSGGTPSQQSSTESLENSNAIAAHIQAVREAMKDGRMTEVPQILFSDYLGLMDQAGRELNMERVNAGFGDLEGFMCAARYVEPGADKTEAMRTLHSIQHMQKRLREKKLYLARAVFQGLLGRWRSETEQGTTHDVEVHPRSPTSPEYDLEYVLLHTTTQRGMGKYAVGNEERMIARYSEADDEISLWAVDEK</sequence>
<evidence type="ECO:0000256" key="3">
    <source>
        <dbReference type="ARBA" id="ARBA00022827"/>
    </source>
</evidence>
<name>A0A6A6I3Q3_9PLEO</name>